<evidence type="ECO:0000256" key="7">
    <source>
        <dbReference type="ARBA" id="ARBA00023136"/>
    </source>
</evidence>
<evidence type="ECO:0000256" key="2">
    <source>
        <dbReference type="ARBA" id="ARBA00010942"/>
    </source>
</evidence>
<dbReference type="SUPFAM" id="SSF82714">
    <property type="entry name" value="Multidrug efflux transporter AcrB TolC docking domain, DN and DC subdomains"/>
    <property type="match status" value="2"/>
</dbReference>
<keyword evidence="5 8" id="KW-0812">Transmembrane</keyword>
<keyword evidence="6 8" id="KW-1133">Transmembrane helix</keyword>
<organism evidence="9 10">
    <name type="scientific">Duganella lactea</name>
    <dbReference type="NCBI Taxonomy" id="2692173"/>
    <lineage>
        <taxon>Bacteria</taxon>
        <taxon>Pseudomonadati</taxon>
        <taxon>Pseudomonadota</taxon>
        <taxon>Betaproteobacteria</taxon>
        <taxon>Burkholderiales</taxon>
        <taxon>Oxalobacteraceae</taxon>
        <taxon>Telluria group</taxon>
        <taxon>Duganella</taxon>
    </lineage>
</organism>
<feature type="transmembrane region" description="Helical" evidence="8">
    <location>
        <begin position="879"/>
        <end position="896"/>
    </location>
</feature>
<feature type="transmembrane region" description="Helical" evidence="8">
    <location>
        <begin position="1006"/>
        <end position="1029"/>
    </location>
</feature>
<dbReference type="Gene3D" id="3.30.70.1320">
    <property type="entry name" value="Multidrug efflux transporter AcrB pore domain like"/>
    <property type="match status" value="1"/>
</dbReference>
<dbReference type="InterPro" id="IPR001036">
    <property type="entry name" value="Acrflvin-R"/>
</dbReference>
<evidence type="ECO:0000256" key="3">
    <source>
        <dbReference type="ARBA" id="ARBA00022448"/>
    </source>
</evidence>
<dbReference type="Pfam" id="PF00873">
    <property type="entry name" value="ACR_tran"/>
    <property type="match status" value="1"/>
</dbReference>
<reference evidence="9 10" key="1">
    <citation type="submission" date="2019-12" db="EMBL/GenBank/DDBJ databases">
        <title>Novel species isolated from a subtropical stream in China.</title>
        <authorList>
            <person name="Lu H."/>
        </authorList>
    </citation>
    <scope>NUCLEOTIDE SEQUENCE [LARGE SCALE GENOMIC DNA]</scope>
    <source>
        <strain evidence="9 10">FT94W</strain>
    </source>
</reference>
<sequence>MFERIIRYAIEQRWLVLLMVAAMAALGIVSYNKLPIDAVPDITNVQVQINTSAPGYSPQETEQRVTFPLETVLAGLPKLEQTRSLSRYGLSQITVVFKDGTDIYFARQMVSERLQEARGQLPQGVTPSMGPVSTGLGEIYLWTVEAKPDARKPDGTPYTPTDLREIQDWIVKPQLRNVPGVTEINSIGGYAKEYQVAPQPQRLASYGLTLQDVLTALDRNNGNAGAGYIEKRGEQLLVRAPGQVRSLEDIRNIVLRTANGVPVRVRDVADVDIGRELRTGAATENGREVVLGTVFMLIGQNSRAVSQAVDQQMAVINRSLPPGVVAITVYDRTVLVDKAIATVRKNLLEGAVLVIAVLFIFLGNLRAALITAMVIPLSMLFTFSGMVAYKVSANLLSLGALDFGIIVDGAVVIVESCVRRLAHAQAALGRPLTRAEKFEEVFAAAKESRRPLLFGQLIIMVVYLPIFALTGVEGRMFHPMALTVVMALAGAMLLSITFIPAAVALFIGDNVVEKETRRINGWYGALLERALANTPVVLSFAGIAVALSLLLATRMGSEFVPSLNEGDIAMQTLRIPGTSLTQSVEMQKQIETTLMRQFPEIDRVFARTGTAEIASDPMPPNISDGYIMLKPESQWPKPKKTRAQLLAAIQQTVEQLPGNAYEFSQPIQLRFNELISGVRSDVAVKLFGDDDQVLNATAARIATMLGKVAGAQEVKVEQTSGLPVLTIDIDRARTARYGLNVIDVQDVVATAVGGKEAGTMFEGDRRFDIVVRLPESLRGDLEAMRRLPLPLPAAANGATHFIPLGEVATFNVAPGPNQISRENGKRRVVISANVRGRDIGSFVAEAERKLQEVSIPAGYWTAWGGQFEQLQSAAQRLRIVVPAALALVMLLLFAMFGNLKDGLLVFSGIPFALTGGLAALALRGIPLSISAAVGFIALSGVAVLNGLVLISAIRKLRDEGRTVEQAIREGALSRLRPVLMTALVASLGFIPMAIATGTGAEVQRPLATVVIGGILSSTALTLLVLPLLYRLTYAGRTRQPD</sequence>
<dbReference type="PANTHER" id="PTHR32063">
    <property type="match status" value="1"/>
</dbReference>
<feature type="transmembrane region" description="Helical" evidence="8">
    <location>
        <begin position="974"/>
        <end position="994"/>
    </location>
</feature>
<comment type="subcellular location">
    <subcellularLocation>
        <location evidence="1">Cell membrane</location>
        <topology evidence="1">Multi-pass membrane protein</topology>
    </subcellularLocation>
</comment>
<dbReference type="InterPro" id="IPR004763">
    <property type="entry name" value="CusA-like"/>
</dbReference>
<evidence type="ECO:0000313" key="10">
    <source>
        <dbReference type="Proteomes" id="UP000449678"/>
    </source>
</evidence>
<keyword evidence="7 8" id="KW-0472">Membrane</keyword>
<dbReference type="Proteomes" id="UP000449678">
    <property type="component" value="Unassembled WGS sequence"/>
</dbReference>
<gene>
    <name evidence="9" type="ORF">GTP38_00340</name>
</gene>
<accession>A0ABW9V216</accession>
<dbReference type="SUPFAM" id="SSF82693">
    <property type="entry name" value="Multidrug efflux transporter AcrB pore domain, PN1, PN2, PC1 and PC2 subdomains"/>
    <property type="match status" value="3"/>
</dbReference>
<feature type="transmembrane region" description="Helical" evidence="8">
    <location>
        <begin position="452"/>
        <end position="472"/>
    </location>
</feature>
<dbReference type="Gene3D" id="3.30.2090.10">
    <property type="entry name" value="Multidrug efflux transporter AcrB TolC docking domain, DN and DC subdomains"/>
    <property type="match status" value="2"/>
</dbReference>
<dbReference type="PANTHER" id="PTHR32063:SF24">
    <property type="entry name" value="CATION EFFLUX SYSTEM (ACRB_ACRD_ACRF FAMILY)"/>
    <property type="match status" value="1"/>
</dbReference>
<proteinExistence type="inferred from homology"/>
<dbReference type="Gene3D" id="3.30.70.1430">
    <property type="entry name" value="Multidrug efflux transporter AcrB pore domain"/>
    <property type="match status" value="2"/>
</dbReference>
<evidence type="ECO:0000313" key="9">
    <source>
        <dbReference type="EMBL" id="MYM32798.1"/>
    </source>
</evidence>
<evidence type="ECO:0000256" key="8">
    <source>
        <dbReference type="SAM" id="Phobius"/>
    </source>
</evidence>
<keyword evidence="3" id="KW-0813">Transport</keyword>
<dbReference type="PRINTS" id="PR00702">
    <property type="entry name" value="ACRIFLAVINRP"/>
</dbReference>
<dbReference type="RefSeq" id="WP_160988222.1">
    <property type="nucleotide sequence ID" value="NZ_WWCO01000001.1"/>
</dbReference>
<feature type="transmembrane region" description="Helical" evidence="8">
    <location>
        <begin position="903"/>
        <end position="925"/>
    </location>
</feature>
<evidence type="ECO:0000256" key="1">
    <source>
        <dbReference type="ARBA" id="ARBA00004651"/>
    </source>
</evidence>
<feature type="transmembrane region" description="Helical" evidence="8">
    <location>
        <begin position="931"/>
        <end position="953"/>
    </location>
</feature>
<dbReference type="Gene3D" id="1.20.1640.10">
    <property type="entry name" value="Multidrug efflux transporter AcrB transmembrane domain"/>
    <property type="match status" value="2"/>
</dbReference>
<dbReference type="Gene3D" id="3.30.70.1440">
    <property type="entry name" value="Multidrug efflux transporter AcrB pore domain"/>
    <property type="match status" value="1"/>
</dbReference>
<evidence type="ECO:0000256" key="5">
    <source>
        <dbReference type="ARBA" id="ARBA00022692"/>
    </source>
</evidence>
<evidence type="ECO:0000256" key="4">
    <source>
        <dbReference type="ARBA" id="ARBA00022475"/>
    </source>
</evidence>
<comment type="similarity">
    <text evidence="2">Belongs to the resistance-nodulation-cell division (RND) (TC 2.A.6) family.</text>
</comment>
<feature type="transmembrane region" description="Helical" evidence="8">
    <location>
        <begin position="12"/>
        <end position="31"/>
    </location>
</feature>
<feature type="transmembrane region" description="Helical" evidence="8">
    <location>
        <begin position="369"/>
        <end position="389"/>
    </location>
</feature>
<comment type="caution">
    <text evidence="9">The sequence shown here is derived from an EMBL/GenBank/DDBJ whole genome shotgun (WGS) entry which is preliminary data.</text>
</comment>
<protein>
    <submittedName>
        <fullName evidence="9">CusA/CzcA family heavy metal efflux RND transporter</fullName>
    </submittedName>
</protein>
<keyword evidence="4" id="KW-1003">Cell membrane</keyword>
<dbReference type="InterPro" id="IPR027463">
    <property type="entry name" value="AcrB_DN_DC_subdom"/>
</dbReference>
<name>A0ABW9V216_9BURK</name>
<dbReference type="NCBIfam" id="TIGR00914">
    <property type="entry name" value="2A0601"/>
    <property type="match status" value="1"/>
</dbReference>
<feature type="transmembrane region" description="Helical" evidence="8">
    <location>
        <begin position="530"/>
        <end position="552"/>
    </location>
</feature>
<feature type="transmembrane region" description="Helical" evidence="8">
    <location>
        <begin position="484"/>
        <end position="509"/>
    </location>
</feature>
<dbReference type="EMBL" id="WWCO01000001">
    <property type="protein sequence ID" value="MYM32798.1"/>
    <property type="molecule type" value="Genomic_DNA"/>
</dbReference>
<evidence type="ECO:0000256" key="6">
    <source>
        <dbReference type="ARBA" id="ARBA00022989"/>
    </source>
</evidence>
<keyword evidence="10" id="KW-1185">Reference proteome</keyword>
<dbReference type="SUPFAM" id="SSF82866">
    <property type="entry name" value="Multidrug efflux transporter AcrB transmembrane domain"/>
    <property type="match status" value="2"/>
</dbReference>